<dbReference type="InterPro" id="IPR050100">
    <property type="entry name" value="TRAFAC_GTPase_members"/>
</dbReference>
<evidence type="ECO:0000256" key="1">
    <source>
        <dbReference type="ARBA" id="ARBA00022741"/>
    </source>
</evidence>
<dbReference type="GO" id="GO:0005525">
    <property type="term" value="F:GTP binding"/>
    <property type="evidence" value="ECO:0007669"/>
    <property type="project" value="UniProtKB-KW"/>
</dbReference>
<accession>A0AAD6ZND2</accession>
<dbReference type="EMBL" id="JARIHO010000036">
    <property type="protein sequence ID" value="KAJ7330982.1"/>
    <property type="molecule type" value="Genomic_DNA"/>
</dbReference>
<proteinExistence type="predicted"/>
<keyword evidence="1" id="KW-0547">Nucleotide-binding</keyword>
<comment type="caution">
    <text evidence="4">The sequence shown here is derived from an EMBL/GenBank/DDBJ whole genome shotgun (WGS) entry which is preliminary data.</text>
</comment>
<evidence type="ECO:0000313" key="4">
    <source>
        <dbReference type="EMBL" id="KAJ7330982.1"/>
    </source>
</evidence>
<dbReference type="InterPro" id="IPR027417">
    <property type="entry name" value="P-loop_NTPase"/>
</dbReference>
<dbReference type="Proteomes" id="UP001218218">
    <property type="component" value="Unassembled WGS sequence"/>
</dbReference>
<dbReference type="PANTHER" id="PTHR23115">
    <property type="entry name" value="TRANSLATION FACTOR"/>
    <property type="match status" value="1"/>
</dbReference>
<evidence type="ECO:0000313" key="5">
    <source>
        <dbReference type="Proteomes" id="UP001218218"/>
    </source>
</evidence>
<keyword evidence="2" id="KW-0342">GTP-binding</keyword>
<feature type="chain" id="PRO_5042252869" evidence="3">
    <location>
        <begin position="18"/>
        <end position="136"/>
    </location>
</feature>
<feature type="signal peptide" evidence="3">
    <location>
        <begin position="1"/>
        <end position="17"/>
    </location>
</feature>
<sequence>MTVTIAALLFALAATDSRKRMGYGKEEDPHYRRLSIWYAPTRSTALSFTHLTVIGHVDSGKLTPTGHLISKCGDIDTRTIDKLETEASKPGKASSKFGCVAILSSFPFNYPSLRTKVGSGSSWEVGTAACGRLGMY</sequence>
<dbReference type="Gene3D" id="3.40.50.300">
    <property type="entry name" value="P-loop containing nucleotide triphosphate hydrolases"/>
    <property type="match status" value="1"/>
</dbReference>
<dbReference type="AlphaFoldDB" id="A0AAD6ZND2"/>
<keyword evidence="3" id="KW-0732">Signal</keyword>
<protein>
    <submittedName>
        <fullName evidence="4">Uncharacterized protein</fullName>
    </submittedName>
</protein>
<evidence type="ECO:0000256" key="2">
    <source>
        <dbReference type="ARBA" id="ARBA00023134"/>
    </source>
</evidence>
<organism evidence="4 5">
    <name type="scientific">Mycena albidolilacea</name>
    <dbReference type="NCBI Taxonomy" id="1033008"/>
    <lineage>
        <taxon>Eukaryota</taxon>
        <taxon>Fungi</taxon>
        <taxon>Dikarya</taxon>
        <taxon>Basidiomycota</taxon>
        <taxon>Agaricomycotina</taxon>
        <taxon>Agaricomycetes</taxon>
        <taxon>Agaricomycetidae</taxon>
        <taxon>Agaricales</taxon>
        <taxon>Marasmiineae</taxon>
        <taxon>Mycenaceae</taxon>
        <taxon>Mycena</taxon>
    </lineage>
</organism>
<keyword evidence="5" id="KW-1185">Reference proteome</keyword>
<reference evidence="4" key="1">
    <citation type="submission" date="2023-03" db="EMBL/GenBank/DDBJ databases">
        <title>Massive genome expansion in bonnet fungi (Mycena s.s.) driven by repeated elements and novel gene families across ecological guilds.</title>
        <authorList>
            <consortium name="Lawrence Berkeley National Laboratory"/>
            <person name="Harder C.B."/>
            <person name="Miyauchi S."/>
            <person name="Viragh M."/>
            <person name="Kuo A."/>
            <person name="Thoen E."/>
            <person name="Andreopoulos B."/>
            <person name="Lu D."/>
            <person name="Skrede I."/>
            <person name="Drula E."/>
            <person name="Henrissat B."/>
            <person name="Morin E."/>
            <person name="Kohler A."/>
            <person name="Barry K."/>
            <person name="LaButti K."/>
            <person name="Morin E."/>
            <person name="Salamov A."/>
            <person name="Lipzen A."/>
            <person name="Mereny Z."/>
            <person name="Hegedus B."/>
            <person name="Baldrian P."/>
            <person name="Stursova M."/>
            <person name="Weitz H."/>
            <person name="Taylor A."/>
            <person name="Grigoriev I.V."/>
            <person name="Nagy L.G."/>
            <person name="Martin F."/>
            <person name="Kauserud H."/>
        </authorList>
    </citation>
    <scope>NUCLEOTIDE SEQUENCE</scope>
    <source>
        <strain evidence="4">CBHHK002</strain>
    </source>
</reference>
<gene>
    <name evidence="4" type="ORF">DFH08DRAFT_882091</name>
</gene>
<evidence type="ECO:0000256" key="3">
    <source>
        <dbReference type="SAM" id="SignalP"/>
    </source>
</evidence>
<name>A0AAD6ZND2_9AGAR</name>